<protein>
    <recommendedName>
        <fullName evidence="5 9">Alpha-acetolactate decarboxylase</fullName>
        <ecNumber evidence="4 9">4.1.1.5</ecNumber>
    </recommendedName>
</protein>
<evidence type="ECO:0000313" key="10">
    <source>
        <dbReference type="EMBL" id="KAB7575910.1"/>
    </source>
</evidence>
<dbReference type="Proteomes" id="UP000183509">
    <property type="component" value="Unassembled WGS sequence"/>
</dbReference>
<evidence type="ECO:0000256" key="7">
    <source>
        <dbReference type="ARBA" id="ARBA00023061"/>
    </source>
</evidence>
<evidence type="ECO:0000256" key="9">
    <source>
        <dbReference type="PIRNR" id="PIRNR001332"/>
    </source>
</evidence>
<evidence type="ECO:0000313" key="14">
    <source>
        <dbReference type="EMBL" id="OTN99540.1"/>
    </source>
</evidence>
<dbReference type="PANTHER" id="PTHR35524:SF1">
    <property type="entry name" value="ALPHA-ACETOLACTATE DECARBOXYLASE"/>
    <property type="match status" value="1"/>
</dbReference>
<reference evidence="12" key="9">
    <citation type="journal article" date="2022" name="J. Anim. Sci.">
        <title>Whole genome sequence analyses-based assessment of virulence potential and antimicrobial susceptibilities and resistance of Enterococcus faecium strains isolated from commercial swine and cattle probiotic products.</title>
        <authorList>
            <person name="Shridhar P.B."/>
            <person name="Amachawadi R.G."/>
            <person name="Tokach M."/>
            <person name="Patel I."/>
            <person name="Gangiredla J."/>
            <person name="Mammel M."/>
            <person name="Nagaraja T.G."/>
        </authorList>
    </citation>
    <scope>NUCLEOTIDE SEQUENCE</scope>
    <source>
        <strain evidence="12">EF215</strain>
    </source>
</reference>
<dbReference type="Proteomes" id="UP000070452">
    <property type="component" value="Unassembled WGS sequence"/>
</dbReference>
<dbReference type="Proteomes" id="UP000289562">
    <property type="component" value="Unassembled WGS sequence"/>
</dbReference>
<reference evidence="16 24" key="7">
    <citation type="submission" date="2018-05" db="EMBL/GenBank/DDBJ databases">
        <title>Vancomycin-resistant Enterococcus faecium strain from Chelyabinsk, Russia.</title>
        <authorList>
            <person name="Gostev V."/>
            <person name="Goncharov A."/>
            <person name="Kolodzhieva V."/>
            <person name="Suvorov A."/>
            <person name="Sidorenko S."/>
            <person name="Zueva L."/>
        </authorList>
    </citation>
    <scope>NUCLEOTIDE SEQUENCE [LARGE SCALE GENOMIC DNA]</scope>
    <source>
        <strain evidence="16 24">20</strain>
    </source>
</reference>
<evidence type="ECO:0000313" key="22">
    <source>
        <dbReference type="Proteomes" id="UP000194737"/>
    </source>
</evidence>
<accession>A0A132PA75</accession>
<dbReference type="RefSeq" id="WP_002289619.1">
    <property type="nucleotide sequence ID" value="NZ_AP019394.1"/>
</dbReference>
<dbReference type="Proteomes" id="UP001260956">
    <property type="component" value="Unassembled WGS sequence"/>
</dbReference>
<dbReference type="NCBIfam" id="TIGR01252">
    <property type="entry name" value="acetolac_decarb"/>
    <property type="match status" value="1"/>
</dbReference>
<evidence type="ECO:0000313" key="15">
    <source>
        <dbReference type="EMBL" id="PHL20949.1"/>
    </source>
</evidence>
<evidence type="ECO:0000256" key="3">
    <source>
        <dbReference type="ARBA" id="ARBA00007106"/>
    </source>
</evidence>
<evidence type="ECO:0000256" key="5">
    <source>
        <dbReference type="ARBA" id="ARBA00020164"/>
    </source>
</evidence>
<dbReference type="Proteomes" id="UP000249070">
    <property type="component" value="Unassembled WGS sequence"/>
</dbReference>
<evidence type="ECO:0000313" key="27">
    <source>
        <dbReference type="Proteomes" id="UP000469871"/>
    </source>
</evidence>
<dbReference type="GO" id="GO:0045151">
    <property type="term" value="P:acetoin biosynthetic process"/>
    <property type="evidence" value="ECO:0007669"/>
    <property type="project" value="UniProtKB-UniRule"/>
</dbReference>
<keyword evidence="8 9" id="KW-0456">Lyase</keyword>
<dbReference type="Proteomes" id="UP000224303">
    <property type="component" value="Unassembled WGS sequence"/>
</dbReference>
<evidence type="ECO:0000256" key="2">
    <source>
        <dbReference type="ARBA" id="ARBA00005170"/>
    </source>
</evidence>
<organism evidence="11 20">
    <name type="scientific">Enterococcus faecium</name>
    <name type="common">Streptococcus faecium</name>
    <dbReference type="NCBI Taxonomy" id="1352"/>
    <lineage>
        <taxon>Bacteria</taxon>
        <taxon>Bacillati</taxon>
        <taxon>Bacillota</taxon>
        <taxon>Bacilli</taxon>
        <taxon>Lactobacillales</taxon>
        <taxon>Enterococcaceae</taxon>
        <taxon>Enterococcus</taxon>
    </lineage>
</organism>
<name>A0A132PA75_ENTFC</name>
<dbReference type="SUPFAM" id="SSF117856">
    <property type="entry name" value="AF0104/ALDC/Ptd012-like"/>
    <property type="match status" value="1"/>
</dbReference>
<reference evidence="11 20" key="2">
    <citation type="submission" date="2016-01" db="EMBL/GenBank/DDBJ databases">
        <title>Molecular Mechanisms for transfer of large genomic segments between Enterococcus faecium strains.</title>
        <authorList>
            <person name="Garcia-Solache M.A."/>
            <person name="Lebreton F."/>
            <person name="Mclaughlin R.E."/>
            <person name="Whiteaker J.D."/>
            <person name="Gilmore M.S."/>
            <person name="Rice L.B."/>
        </authorList>
    </citation>
    <scope>NUCLEOTIDE SEQUENCE [LARGE SCALE GENOMIC DNA]</scope>
    <source>
        <strain evidence="11 20">D344RRF x C68</strain>
    </source>
</reference>
<reference evidence="14 22" key="4">
    <citation type="submission" date="2017-05" db="EMBL/GenBank/DDBJ databases">
        <title>The Genome Sequence of Enterococcus faecium 6F2_DIV0138.</title>
        <authorList>
            <consortium name="The Broad Institute Genomics Platform"/>
            <consortium name="The Broad Institute Genomic Center for Infectious Diseases"/>
            <person name="Earl A."/>
            <person name="Manson A."/>
            <person name="Schwartman J."/>
            <person name="Gilmore M."/>
            <person name="Abouelleil A."/>
            <person name="Cao P."/>
            <person name="Chapman S."/>
            <person name="Cusick C."/>
            <person name="Shea T."/>
            <person name="Young S."/>
            <person name="Neafsey D."/>
            <person name="Nusbaum C."/>
            <person name="Birren B."/>
        </authorList>
    </citation>
    <scope>NUCLEOTIDE SEQUENCE [LARGE SCALE GENOMIC DNA]</scope>
    <source>
        <strain evidence="14 22">6F2_DIV0138</strain>
    </source>
</reference>
<proteinExistence type="inferred from homology"/>
<reference evidence="17 25" key="1">
    <citation type="submission" date="2015-06" db="EMBL/GenBank/DDBJ databases">
        <title>The Genome Sequence of Enterococcus faecium 131EA1.</title>
        <authorList>
            <consortium name="The Broad Institute Genomics Platform"/>
            <consortium name="The Broad Institute Genome Sequencing Center for Infectious Disease"/>
            <person name="Earl A.M."/>
            <person name="Van Tyne D."/>
            <person name="Lebreton F."/>
            <person name="Saavedra J.T."/>
            <person name="Gilmore M.S."/>
            <person name="Manson Mcguire A."/>
            <person name="Clock S."/>
            <person name="Crupain M."/>
            <person name="Rangan U."/>
            <person name="Young S."/>
            <person name="Abouelleil A."/>
            <person name="Cao P."/>
            <person name="Chapman S.B."/>
            <person name="Griggs A."/>
            <person name="Priest M."/>
            <person name="Shea T."/>
            <person name="Wortman J."/>
            <person name="Nusbaum C."/>
            <person name="Birren B."/>
        </authorList>
    </citation>
    <scope>NUCLEOTIDE SEQUENCE [LARGE SCALE GENOMIC DNA]</scope>
    <source>
        <strain evidence="17 25">131EA1</strain>
    </source>
</reference>
<comment type="pathway">
    <text evidence="2 9">Polyol metabolism; (R,R)-butane-2,3-diol biosynthesis; (R,R)-butane-2,3-diol from pyruvate: step 2/3.</text>
</comment>
<evidence type="ECO:0000256" key="1">
    <source>
        <dbReference type="ARBA" id="ARBA00001784"/>
    </source>
</evidence>
<evidence type="ECO:0000313" key="12">
    <source>
        <dbReference type="EMBL" id="MBX4222041.1"/>
    </source>
</evidence>
<evidence type="ECO:0000313" key="18">
    <source>
        <dbReference type="EMBL" id="RXU86685.1"/>
    </source>
</evidence>
<dbReference type="UniPathway" id="UPA00626">
    <property type="reaction ID" value="UER00678"/>
</dbReference>
<evidence type="ECO:0000256" key="4">
    <source>
        <dbReference type="ARBA" id="ARBA00013204"/>
    </source>
</evidence>
<evidence type="ECO:0000313" key="17">
    <source>
        <dbReference type="EMBL" id="RBS35152.1"/>
    </source>
</evidence>
<dbReference type="AlphaFoldDB" id="A0A132PA75"/>
<dbReference type="EMBL" id="WEFP01000001">
    <property type="protein sequence ID" value="KAB7575910.1"/>
    <property type="molecule type" value="Genomic_DNA"/>
</dbReference>
<dbReference type="EMBL" id="LRHK01000001">
    <property type="protein sequence ID" value="KWX18842.1"/>
    <property type="molecule type" value="Genomic_DNA"/>
</dbReference>
<dbReference type="Proteomes" id="UP000253144">
    <property type="component" value="Unassembled WGS sequence"/>
</dbReference>
<dbReference type="EMBL" id="FKLM01000115">
    <property type="protein sequence ID" value="SAM54053.1"/>
    <property type="molecule type" value="Genomic_DNA"/>
</dbReference>
<dbReference type="Proteomes" id="UP001139644">
    <property type="component" value="Unassembled WGS sequence"/>
</dbReference>
<dbReference type="Pfam" id="PF03306">
    <property type="entry name" value="AAL_decarboxy"/>
    <property type="match status" value="1"/>
</dbReference>
<evidence type="ECO:0000313" key="13">
    <source>
        <dbReference type="EMBL" id="MDT2369963.1"/>
    </source>
</evidence>
<comment type="catalytic activity">
    <reaction evidence="1 9">
        <text>(2S)-2-acetolactate + H(+) = (R)-acetoin + CO2</text>
        <dbReference type="Rhea" id="RHEA:21580"/>
        <dbReference type="ChEBI" id="CHEBI:15378"/>
        <dbReference type="ChEBI" id="CHEBI:15686"/>
        <dbReference type="ChEBI" id="CHEBI:16526"/>
        <dbReference type="ChEBI" id="CHEBI:58476"/>
        <dbReference type="EC" id="4.1.1.5"/>
    </reaction>
</comment>
<reference evidence="18 26" key="6">
    <citation type="submission" date="2017-12" db="EMBL/GenBank/DDBJ databases">
        <title>A pool of 800 enterococci isolated from chicken carcass rinse samples from New Zealand.</title>
        <authorList>
            <person name="Zhang J."/>
            <person name="Rogers L."/>
            <person name="Midwinter A."/>
            <person name="French N."/>
        </authorList>
    </citation>
    <scope>NUCLEOTIDE SEQUENCE [LARGE SCALE GENOMIC DNA]</scope>
    <source>
        <strain evidence="18 26">EN697</strain>
    </source>
</reference>
<evidence type="ECO:0000313" key="21">
    <source>
        <dbReference type="Proteomes" id="UP000183509"/>
    </source>
</evidence>
<dbReference type="Proteomes" id="UP000194737">
    <property type="component" value="Unassembled WGS sequence"/>
</dbReference>
<evidence type="ECO:0000313" key="23">
    <source>
        <dbReference type="Proteomes" id="UP000224303"/>
    </source>
</evidence>
<dbReference type="CDD" id="cd17299">
    <property type="entry name" value="acetolactate_decarboxylase"/>
    <property type="match status" value="1"/>
</dbReference>
<reference evidence="10 27" key="8">
    <citation type="submission" date="2019-10" db="EMBL/GenBank/DDBJ databases">
        <title>Evolutionary dynamics of vancomycin-resistant Enterococcus faecium during gastrointestinal tract colonization and bloodstream infection in immunocompromised pediatric patients.</title>
        <authorList>
            <person name="Chilambi G.S."/>
            <person name="Nordstrom H.R."/>
            <person name="Evans D.R."/>
            <person name="Ferrolino J."/>
            <person name="Hayden R.T."/>
            <person name="Maron G.M."/>
            <person name="Vo A.N."/>
            <person name="Gilmore M.S."/>
            <person name="Wolf J."/>
            <person name="Rosch J.W."/>
            <person name="Van Tyne D."/>
        </authorList>
    </citation>
    <scope>NUCLEOTIDE SEQUENCE [LARGE SCALE GENOMIC DNA]</scope>
    <source>
        <strain evidence="10 27">VRECG27</strain>
    </source>
</reference>
<dbReference type="Gene3D" id="3.30.1330.80">
    <property type="entry name" value="Hypothetical protein, similar to alpha- acetolactate decarboxylase, domain 2"/>
    <property type="match status" value="2"/>
</dbReference>
<reference evidence="15 23" key="5">
    <citation type="submission" date="2017-10" db="EMBL/GenBank/DDBJ databases">
        <title>Draft genomes of the Enterococcus faecium isolated from human feces before and after Helicobacter pylori eradication therapy.</title>
        <authorList>
            <person name="Prianichniikov N.A."/>
            <person name="Glushchenko O.E."/>
            <person name="Malakhova M.V."/>
        </authorList>
    </citation>
    <scope>NUCLEOTIDE SEQUENCE [LARGE SCALE GENOMIC DNA]</scope>
    <source>
        <strain evidence="15 23">Hp_5-7</strain>
    </source>
</reference>
<dbReference type="EMBL" id="NGLB01000001">
    <property type="protein sequence ID" value="OTN99540.1"/>
    <property type="molecule type" value="Genomic_DNA"/>
</dbReference>
<evidence type="ECO:0000256" key="8">
    <source>
        <dbReference type="ARBA" id="ARBA00023239"/>
    </source>
</evidence>
<evidence type="ECO:0000313" key="19">
    <source>
        <dbReference type="EMBL" id="SAM54053.1"/>
    </source>
</evidence>
<evidence type="ECO:0000313" key="25">
    <source>
        <dbReference type="Proteomes" id="UP000253144"/>
    </source>
</evidence>
<dbReference type="EMBL" id="PJVH01000028">
    <property type="protein sequence ID" value="RXU86685.1"/>
    <property type="molecule type" value="Genomic_DNA"/>
</dbReference>
<evidence type="ECO:0000313" key="24">
    <source>
        <dbReference type="Proteomes" id="UP000249070"/>
    </source>
</evidence>
<dbReference type="InterPro" id="IPR005128">
    <property type="entry name" value="Acetolactate_a_deCO2ase"/>
</dbReference>
<dbReference type="EMBL" id="JARPTX010000020">
    <property type="protein sequence ID" value="MDT2369963.1"/>
    <property type="molecule type" value="Genomic_DNA"/>
</dbReference>
<dbReference type="GO" id="GO:0047605">
    <property type="term" value="F:acetolactate decarboxylase activity"/>
    <property type="evidence" value="ECO:0007669"/>
    <property type="project" value="UniProtKB-UniRule"/>
</dbReference>
<dbReference type="EMBL" id="QHGU01000079">
    <property type="protein sequence ID" value="PZM54602.1"/>
    <property type="molecule type" value="Genomic_DNA"/>
</dbReference>
<evidence type="ECO:0000313" key="16">
    <source>
        <dbReference type="EMBL" id="PZM54602.1"/>
    </source>
</evidence>
<evidence type="ECO:0000313" key="20">
    <source>
        <dbReference type="Proteomes" id="UP000070452"/>
    </source>
</evidence>
<comment type="caution">
    <text evidence="11">The sequence shown here is derived from an EMBL/GenBank/DDBJ whole genome shotgun (WGS) entry which is preliminary data.</text>
</comment>
<dbReference type="PATRIC" id="fig|1352.1358.peg.1358"/>
<comment type="similarity">
    <text evidence="3 9">Belongs to the alpha-acetolactate decarboxylase family.</text>
</comment>
<reference evidence="19 21" key="3">
    <citation type="submission" date="2016-04" db="EMBL/GenBank/DDBJ databases">
        <authorList>
            <person name="Millard A."/>
        </authorList>
    </citation>
    <scope>NUCLEOTIDE SEQUENCE [LARGE SCALE GENOMIC DNA]</scope>
    <source>
        <strain evidence="19">Isolate 22</strain>
    </source>
</reference>
<dbReference type="PANTHER" id="PTHR35524">
    <property type="entry name" value="ALPHA-ACETOLACTATE DECARBOXYLASE"/>
    <property type="match status" value="1"/>
</dbReference>
<dbReference type="EC" id="4.1.1.5" evidence="4 9"/>
<dbReference type="EMBL" id="JAIFOC010000029">
    <property type="protein sequence ID" value="MBX4222041.1"/>
    <property type="molecule type" value="Genomic_DNA"/>
</dbReference>
<sequence length="236" mass="25812">MTEKILYQHGTLGALMAGLMDGTETIAHILEKGTLGLGTLHGLDGEVIFLDGVAYQGRSDGSVAQLDGSELTPYAAITDFTPDTSFSVSKTADGEQLKKDILVREAGENLFLAVKITGLFKNMHIRIMPKQEKPYRRLAKISESQPEFQQSNVQGTLVGFFTPELFQGVAAAGFHLHFIDDTHTFGGHVMDFEVAEGKVEISRISSLVQHFPVDDPTFVHETIDYADLAAEIQQAE</sequence>
<dbReference type="EMBL" id="LEQJ01000002">
    <property type="protein sequence ID" value="RBS35152.1"/>
    <property type="molecule type" value="Genomic_DNA"/>
</dbReference>
<dbReference type="STRING" id="1352.AL014_07880"/>
<dbReference type="Proteomes" id="UP000469871">
    <property type="component" value="Unassembled WGS sequence"/>
</dbReference>
<evidence type="ECO:0000313" key="26">
    <source>
        <dbReference type="Proteomes" id="UP000289562"/>
    </source>
</evidence>
<reference evidence="13" key="10">
    <citation type="submission" date="2023-03" db="EMBL/GenBank/DDBJ databases">
        <authorList>
            <person name="Shen W."/>
            <person name="Cai J."/>
        </authorList>
    </citation>
    <scope>NUCLEOTIDE SEQUENCE</scope>
    <source>
        <strain evidence="13">B1010-2</strain>
    </source>
</reference>
<gene>
    <name evidence="10" type="primary">budA</name>
    <name evidence="14" type="ORF">A5804_001030</name>
    <name evidence="11" type="ORF">AWT83_10315</name>
    <name evidence="15" type="ORF">CQR37_11245</name>
    <name evidence="18" type="ORF">CYQ77_09305</name>
    <name evidence="16" type="ORF">DKP91_12280</name>
    <name evidence="19" type="ORF">DTPHA_602967</name>
    <name evidence="17" type="ORF">EB12_00580</name>
    <name evidence="10" type="ORF">GBM73_00680</name>
    <name evidence="12" type="ORF">KYX88_04170</name>
    <name evidence="13" type="ORF">P6Z85_07285</name>
</gene>
<dbReference type="GeneID" id="66454647"/>
<dbReference type="EMBL" id="PCGC01000029">
    <property type="protein sequence ID" value="PHL20949.1"/>
    <property type="molecule type" value="Genomic_DNA"/>
</dbReference>
<dbReference type="OMA" id="YKPMLEA"/>
<dbReference type="PIRSF" id="PIRSF001332">
    <property type="entry name" value="Acetolac_decarb"/>
    <property type="match status" value="1"/>
</dbReference>
<keyword evidence="7 9" id="KW-0005">Acetoin biosynthesis</keyword>
<keyword evidence="6 9" id="KW-0210">Decarboxylase</keyword>
<evidence type="ECO:0000313" key="11">
    <source>
        <dbReference type="EMBL" id="KWX18842.1"/>
    </source>
</evidence>
<evidence type="ECO:0000256" key="6">
    <source>
        <dbReference type="ARBA" id="ARBA00022793"/>
    </source>
</evidence>